<reference evidence="2 3" key="1">
    <citation type="submission" date="2022-09" db="EMBL/GenBank/DDBJ databases">
        <authorList>
            <person name="Han X.L."/>
            <person name="Wang Q."/>
            <person name="Lu T."/>
        </authorList>
    </citation>
    <scope>NUCLEOTIDE SEQUENCE [LARGE SCALE GENOMIC DNA]</scope>
    <source>
        <strain evidence="2 3">WQ 127069</strain>
    </source>
</reference>
<feature type="coiled-coil region" evidence="1">
    <location>
        <begin position="10"/>
        <end position="54"/>
    </location>
</feature>
<proteinExistence type="predicted"/>
<keyword evidence="1" id="KW-0175">Coiled coil</keyword>
<dbReference type="RefSeq" id="WP_240416819.1">
    <property type="nucleotide sequence ID" value="NZ_JAOQIO010000125.1"/>
</dbReference>
<dbReference type="EMBL" id="JAOQIO010000125">
    <property type="protein sequence ID" value="MCU6798326.1"/>
    <property type="molecule type" value="Genomic_DNA"/>
</dbReference>
<organism evidence="2 3">
    <name type="scientific">Paenibacillus baimaensis</name>
    <dbReference type="NCBI Taxonomy" id="2982185"/>
    <lineage>
        <taxon>Bacteria</taxon>
        <taxon>Bacillati</taxon>
        <taxon>Bacillota</taxon>
        <taxon>Bacilli</taxon>
        <taxon>Bacillales</taxon>
        <taxon>Paenibacillaceae</taxon>
        <taxon>Paenibacillus</taxon>
    </lineage>
</organism>
<protein>
    <submittedName>
        <fullName evidence="2">SE1832 family protein</fullName>
    </submittedName>
</protein>
<evidence type="ECO:0000313" key="3">
    <source>
        <dbReference type="Proteomes" id="UP001652445"/>
    </source>
</evidence>
<gene>
    <name evidence="2" type="ORF">OB236_39975</name>
</gene>
<sequence length="55" mass="6480">MTKDQIKARIAELKYDYIRIQEDIEKMESTGGSMTNAERQLQAIEDELKLLHQQQ</sequence>
<name>A0ABT2UWA2_9BACL</name>
<evidence type="ECO:0000256" key="1">
    <source>
        <dbReference type="SAM" id="Coils"/>
    </source>
</evidence>
<comment type="caution">
    <text evidence="2">The sequence shown here is derived from an EMBL/GenBank/DDBJ whole genome shotgun (WGS) entry which is preliminary data.</text>
</comment>
<dbReference type="NCBIfam" id="NF040877">
    <property type="entry name" value="SE1832_fam"/>
    <property type="match status" value="1"/>
</dbReference>
<evidence type="ECO:0000313" key="2">
    <source>
        <dbReference type="EMBL" id="MCU6798326.1"/>
    </source>
</evidence>
<dbReference type="Proteomes" id="UP001652445">
    <property type="component" value="Unassembled WGS sequence"/>
</dbReference>
<keyword evidence="3" id="KW-1185">Reference proteome</keyword>
<dbReference type="InterPro" id="IPR048062">
    <property type="entry name" value="SE1832-like"/>
</dbReference>
<accession>A0ABT2UWA2</accession>